<keyword evidence="6 13" id="KW-0227">DNA damage</keyword>
<dbReference type="GO" id="GO:0048476">
    <property type="term" value="C:Holliday junction resolvase complex"/>
    <property type="evidence" value="ECO:0007669"/>
    <property type="project" value="UniProtKB-UniRule"/>
</dbReference>
<gene>
    <name evidence="13" type="primary">ruvC</name>
    <name evidence="15" type="ORF">PS2015_1986</name>
</gene>
<keyword evidence="16" id="KW-1185">Reference proteome</keyword>
<feature type="binding site" evidence="13">
    <location>
        <position position="67"/>
    </location>
    <ligand>
        <name>Mg(2+)</name>
        <dbReference type="ChEBI" id="CHEBI:18420"/>
        <label>2</label>
    </ligand>
</feature>
<dbReference type="HAMAP" id="MF_00034">
    <property type="entry name" value="RuvC"/>
    <property type="match status" value="1"/>
</dbReference>
<keyword evidence="5 13" id="KW-0255">Endonuclease</keyword>
<dbReference type="Gene3D" id="3.30.420.10">
    <property type="entry name" value="Ribonuclease H-like superfamily/Ribonuclease H"/>
    <property type="match status" value="1"/>
</dbReference>
<dbReference type="GO" id="GO:0006281">
    <property type="term" value="P:DNA repair"/>
    <property type="evidence" value="ECO:0007669"/>
    <property type="project" value="UniProtKB-UniRule"/>
</dbReference>
<evidence type="ECO:0000256" key="7">
    <source>
        <dbReference type="ARBA" id="ARBA00022801"/>
    </source>
</evidence>
<keyword evidence="8 13" id="KW-0460">Magnesium</keyword>
<dbReference type="NCBIfam" id="TIGR00228">
    <property type="entry name" value="ruvC"/>
    <property type="match status" value="1"/>
</dbReference>
<dbReference type="STRING" id="1249552.PS2015_1986"/>
<dbReference type="EC" id="3.1.21.10" evidence="13 14"/>
<dbReference type="EMBL" id="CP013189">
    <property type="protein sequence ID" value="ALO46627.1"/>
    <property type="molecule type" value="Genomic_DNA"/>
</dbReference>
<keyword evidence="2 13" id="KW-0963">Cytoplasm</keyword>
<evidence type="ECO:0000256" key="14">
    <source>
        <dbReference type="NCBIfam" id="TIGR00228"/>
    </source>
</evidence>
<dbReference type="InterPro" id="IPR002176">
    <property type="entry name" value="X-over_junc_endoDNase_RuvC"/>
</dbReference>
<feature type="active site" evidence="13">
    <location>
        <position position="8"/>
    </location>
</feature>
<dbReference type="PRINTS" id="PR00696">
    <property type="entry name" value="RSOLVASERUVC"/>
</dbReference>
<keyword evidence="4 13" id="KW-0479">Metal-binding</keyword>
<keyword evidence="10 13" id="KW-0233">DNA recombination</keyword>
<comment type="similarity">
    <text evidence="1 13">Belongs to the RuvC family.</text>
</comment>
<dbReference type="RefSeq" id="WP_058022098.1">
    <property type="nucleotide sequence ID" value="NZ_CP013189.1"/>
</dbReference>
<dbReference type="CDD" id="cd16962">
    <property type="entry name" value="RuvC"/>
    <property type="match status" value="1"/>
</dbReference>
<feature type="active site" evidence="13">
    <location>
        <position position="67"/>
    </location>
</feature>
<feature type="binding site" evidence="13">
    <location>
        <position position="8"/>
    </location>
    <ligand>
        <name>Mg(2+)</name>
        <dbReference type="ChEBI" id="CHEBI:18420"/>
        <label>1</label>
    </ligand>
</feature>
<comment type="catalytic activity">
    <reaction evidence="12 13">
        <text>Endonucleolytic cleavage at a junction such as a reciprocal single-stranded crossover between two homologous DNA duplexes (Holliday junction).</text>
        <dbReference type="EC" id="3.1.21.10"/>
    </reaction>
</comment>
<evidence type="ECO:0000256" key="9">
    <source>
        <dbReference type="ARBA" id="ARBA00023125"/>
    </source>
</evidence>
<keyword evidence="9 13" id="KW-0238">DNA-binding</keyword>
<evidence type="ECO:0000256" key="5">
    <source>
        <dbReference type="ARBA" id="ARBA00022759"/>
    </source>
</evidence>
<evidence type="ECO:0000256" key="2">
    <source>
        <dbReference type="ARBA" id="ARBA00022490"/>
    </source>
</evidence>
<dbReference type="KEGG" id="pspi:PS2015_1986"/>
<evidence type="ECO:0000256" key="8">
    <source>
        <dbReference type="ARBA" id="ARBA00022842"/>
    </source>
</evidence>
<keyword evidence="7 13" id="KW-0378">Hydrolase</keyword>
<name>A0A0S2KEU6_9GAMM</name>
<dbReference type="FunFam" id="3.30.420.10:FF:000002">
    <property type="entry name" value="Crossover junction endodeoxyribonuclease RuvC"/>
    <property type="match status" value="1"/>
</dbReference>
<feature type="binding site" evidence="13">
    <location>
        <position position="139"/>
    </location>
    <ligand>
        <name>Mg(2+)</name>
        <dbReference type="ChEBI" id="CHEBI:18420"/>
        <label>1</label>
    </ligand>
</feature>
<feature type="active site" evidence="13">
    <location>
        <position position="139"/>
    </location>
</feature>
<dbReference type="OrthoDB" id="9805499at2"/>
<accession>A0A0S2KEU6</accession>
<dbReference type="GO" id="GO:0003677">
    <property type="term" value="F:DNA binding"/>
    <property type="evidence" value="ECO:0007669"/>
    <property type="project" value="UniProtKB-KW"/>
</dbReference>
<sequence length="174" mass="18440">MTLILGIDPGSRATGYGVIESVGNRLKYVGCGCIRPTPGDHPARLKDIFRQLSSVIEEYSPQECAIEEVFLGKSVSSALKLGQARGAAMVACLHADLPVAEYPARTIKQSVTGSGAADKSQVQHMVRVLLGLQGKLQADAADALAIAICHANTRVSMIKMSAASGFSRRRFQGL</sequence>
<dbReference type="GO" id="GO:0008821">
    <property type="term" value="F:crossover junction DNA endonuclease activity"/>
    <property type="evidence" value="ECO:0007669"/>
    <property type="project" value="UniProtKB-UniRule"/>
</dbReference>
<evidence type="ECO:0000256" key="12">
    <source>
        <dbReference type="ARBA" id="ARBA00029354"/>
    </source>
</evidence>
<dbReference type="GO" id="GO:0006310">
    <property type="term" value="P:DNA recombination"/>
    <property type="evidence" value="ECO:0007669"/>
    <property type="project" value="UniProtKB-UniRule"/>
</dbReference>
<comment type="subcellular location">
    <subcellularLocation>
        <location evidence="13">Cytoplasm</location>
    </subcellularLocation>
</comment>
<dbReference type="InterPro" id="IPR036397">
    <property type="entry name" value="RNaseH_sf"/>
</dbReference>
<dbReference type="InterPro" id="IPR012337">
    <property type="entry name" value="RNaseH-like_sf"/>
</dbReference>
<dbReference type="AlphaFoldDB" id="A0A0S2KEU6"/>
<evidence type="ECO:0000256" key="3">
    <source>
        <dbReference type="ARBA" id="ARBA00022722"/>
    </source>
</evidence>
<evidence type="ECO:0000313" key="15">
    <source>
        <dbReference type="EMBL" id="ALO46627.1"/>
    </source>
</evidence>
<dbReference type="PANTHER" id="PTHR30194:SF3">
    <property type="entry name" value="CROSSOVER JUNCTION ENDODEOXYRIBONUCLEASE RUVC"/>
    <property type="match status" value="1"/>
</dbReference>
<comment type="function">
    <text evidence="13">The RuvA-RuvB-RuvC complex processes Holliday junction (HJ) DNA during genetic recombination and DNA repair. Endonuclease that resolves HJ intermediates. Cleaves cruciform DNA by making single-stranded nicks across the HJ at symmetrical positions within the homologous arms, yielding a 5'-phosphate and a 3'-hydroxyl group; requires a central core of homology in the junction. The consensus cleavage sequence is 5'-(A/T)TT(C/G)-3'. Cleavage occurs on the 3'-side of the TT dinucleotide at the point of strand exchange. HJ branch migration catalyzed by RuvA-RuvB allows RuvC to scan DNA until it finds its consensus sequence, where it cleaves and resolves the cruciform DNA.</text>
</comment>
<dbReference type="PROSITE" id="PS01321">
    <property type="entry name" value="RUVC"/>
    <property type="match status" value="1"/>
</dbReference>
<dbReference type="PANTHER" id="PTHR30194">
    <property type="entry name" value="CROSSOVER JUNCTION ENDODEOXYRIBONUCLEASE RUVC"/>
    <property type="match status" value="1"/>
</dbReference>
<protein>
    <recommendedName>
        <fullName evidence="13 14">Crossover junction endodeoxyribonuclease RuvC</fullName>
        <ecNumber evidence="13 14">3.1.21.10</ecNumber>
    </recommendedName>
    <alternativeName>
        <fullName evidence="13">Holliday junction nuclease RuvC</fullName>
    </alternativeName>
    <alternativeName>
        <fullName evidence="13">Holliday junction resolvase RuvC</fullName>
    </alternativeName>
</protein>
<dbReference type="PATRIC" id="fig|1249552.3.peg.1992"/>
<evidence type="ECO:0000256" key="10">
    <source>
        <dbReference type="ARBA" id="ARBA00023172"/>
    </source>
</evidence>
<dbReference type="SUPFAM" id="SSF53098">
    <property type="entry name" value="Ribonuclease H-like"/>
    <property type="match status" value="1"/>
</dbReference>
<comment type="cofactor">
    <cofactor evidence="13">
        <name>Mg(2+)</name>
        <dbReference type="ChEBI" id="CHEBI:18420"/>
    </cofactor>
    <text evidence="13">Binds 2 Mg(2+) ion per subunit.</text>
</comment>
<dbReference type="GO" id="GO:0000287">
    <property type="term" value="F:magnesium ion binding"/>
    <property type="evidence" value="ECO:0007669"/>
    <property type="project" value="UniProtKB-UniRule"/>
</dbReference>
<dbReference type="InterPro" id="IPR020563">
    <property type="entry name" value="X-over_junc_endoDNase_Mg_BS"/>
</dbReference>
<evidence type="ECO:0000256" key="11">
    <source>
        <dbReference type="ARBA" id="ARBA00023204"/>
    </source>
</evidence>
<evidence type="ECO:0000256" key="1">
    <source>
        <dbReference type="ARBA" id="ARBA00009518"/>
    </source>
</evidence>
<comment type="subunit">
    <text evidence="13">Homodimer which binds Holliday junction (HJ) DNA. The HJ becomes 2-fold symmetrical on binding to RuvC with unstacked arms; it has a different conformation from HJ DNA in complex with RuvA. In the full resolvosome a probable DNA-RuvA(4)-RuvB(12)-RuvC(2) complex forms which resolves the HJ.</text>
</comment>
<reference evidence="15 16" key="1">
    <citation type="submission" date="2015-11" db="EMBL/GenBank/DDBJ databases">
        <authorList>
            <person name="Zhang Y."/>
            <person name="Guo Z."/>
        </authorList>
    </citation>
    <scope>NUCLEOTIDE SEQUENCE [LARGE SCALE GENOMIC DNA]</scope>
    <source>
        <strain evidence="15 16">KCTC 32221</strain>
    </source>
</reference>
<evidence type="ECO:0000313" key="16">
    <source>
        <dbReference type="Proteomes" id="UP000065641"/>
    </source>
</evidence>
<organism evidence="15 16">
    <name type="scientific">Pseudohongiella spirulinae</name>
    <dbReference type="NCBI Taxonomy" id="1249552"/>
    <lineage>
        <taxon>Bacteria</taxon>
        <taxon>Pseudomonadati</taxon>
        <taxon>Pseudomonadota</taxon>
        <taxon>Gammaproteobacteria</taxon>
        <taxon>Pseudomonadales</taxon>
        <taxon>Pseudohongiellaceae</taxon>
        <taxon>Pseudohongiella</taxon>
    </lineage>
</organism>
<dbReference type="Proteomes" id="UP000065641">
    <property type="component" value="Chromosome"/>
</dbReference>
<evidence type="ECO:0000256" key="13">
    <source>
        <dbReference type="HAMAP-Rule" id="MF_00034"/>
    </source>
</evidence>
<proteinExistence type="inferred from homology"/>
<evidence type="ECO:0000256" key="4">
    <source>
        <dbReference type="ARBA" id="ARBA00022723"/>
    </source>
</evidence>
<dbReference type="GO" id="GO:0005737">
    <property type="term" value="C:cytoplasm"/>
    <property type="evidence" value="ECO:0007669"/>
    <property type="project" value="UniProtKB-SubCell"/>
</dbReference>
<evidence type="ECO:0000256" key="6">
    <source>
        <dbReference type="ARBA" id="ARBA00022763"/>
    </source>
</evidence>
<keyword evidence="3 13" id="KW-0540">Nuclease</keyword>
<dbReference type="Pfam" id="PF02075">
    <property type="entry name" value="RuvC"/>
    <property type="match status" value="1"/>
</dbReference>
<keyword evidence="11 13" id="KW-0234">DNA repair</keyword>